<keyword evidence="3 6" id="KW-0812">Transmembrane</keyword>
<feature type="transmembrane region" description="Helical" evidence="6">
    <location>
        <begin position="180"/>
        <end position="199"/>
    </location>
</feature>
<feature type="transmembrane region" description="Helical" evidence="6">
    <location>
        <begin position="6"/>
        <end position="23"/>
    </location>
</feature>
<accession>A0A6J6H990</accession>
<dbReference type="GO" id="GO:0005886">
    <property type="term" value="C:plasma membrane"/>
    <property type="evidence" value="ECO:0007669"/>
    <property type="project" value="UniProtKB-SubCell"/>
</dbReference>
<dbReference type="EMBL" id="CAEZUT010000038">
    <property type="protein sequence ID" value="CAB4609546.1"/>
    <property type="molecule type" value="Genomic_DNA"/>
</dbReference>
<keyword evidence="2" id="KW-1003">Cell membrane</keyword>
<gene>
    <name evidence="8" type="ORF">UFOPK1854_00491</name>
</gene>
<reference evidence="8" key="1">
    <citation type="submission" date="2020-05" db="EMBL/GenBank/DDBJ databases">
        <authorList>
            <person name="Chiriac C."/>
            <person name="Salcher M."/>
            <person name="Ghai R."/>
            <person name="Kavagutti S V."/>
        </authorList>
    </citation>
    <scope>NUCLEOTIDE SEQUENCE</scope>
</reference>
<keyword evidence="5 6" id="KW-0472">Membrane</keyword>
<proteinExistence type="predicted"/>
<evidence type="ECO:0000256" key="2">
    <source>
        <dbReference type="ARBA" id="ARBA00022475"/>
    </source>
</evidence>
<evidence type="ECO:0000256" key="4">
    <source>
        <dbReference type="ARBA" id="ARBA00022989"/>
    </source>
</evidence>
<evidence type="ECO:0000259" key="7">
    <source>
        <dbReference type="Pfam" id="PF00482"/>
    </source>
</evidence>
<keyword evidence="4 6" id="KW-1133">Transmembrane helix</keyword>
<dbReference type="AlphaFoldDB" id="A0A6J6H990"/>
<sequence>MQNFAIYIVILSMLLFIVVIMNLQKFEKIQLQKEESLPEIIDQIISGLQAGMSISETVASLAKNGPLITREDFKIFEINLKNGGNFQSGIEELKVNFRSAQADQLFETLIYSTKFGGRNIIKILHELSEFVASDQSLKAEITTRYGWVKNSAALAAIAPWLLFLILRTQENARTAYEQPIGQSLMIVGLITTLIAYFWMRRIAQLPRTTRIFQSHEESE</sequence>
<dbReference type="PANTHER" id="PTHR35007">
    <property type="entry name" value="INTEGRAL MEMBRANE PROTEIN-RELATED"/>
    <property type="match status" value="1"/>
</dbReference>
<evidence type="ECO:0000313" key="8">
    <source>
        <dbReference type="EMBL" id="CAB4609546.1"/>
    </source>
</evidence>
<dbReference type="InterPro" id="IPR018076">
    <property type="entry name" value="T2SS_GspF_dom"/>
</dbReference>
<evidence type="ECO:0000256" key="5">
    <source>
        <dbReference type="ARBA" id="ARBA00023136"/>
    </source>
</evidence>
<comment type="subcellular location">
    <subcellularLocation>
        <location evidence="1">Cell membrane</location>
        <topology evidence="1">Multi-pass membrane protein</topology>
    </subcellularLocation>
</comment>
<evidence type="ECO:0000256" key="1">
    <source>
        <dbReference type="ARBA" id="ARBA00004651"/>
    </source>
</evidence>
<organism evidence="8">
    <name type="scientific">freshwater metagenome</name>
    <dbReference type="NCBI Taxonomy" id="449393"/>
    <lineage>
        <taxon>unclassified sequences</taxon>
        <taxon>metagenomes</taxon>
        <taxon>ecological metagenomes</taxon>
    </lineage>
</organism>
<name>A0A6J6H990_9ZZZZ</name>
<dbReference type="PANTHER" id="PTHR35007:SF2">
    <property type="entry name" value="PILUS ASSEMBLE PROTEIN"/>
    <property type="match status" value="1"/>
</dbReference>
<feature type="transmembrane region" description="Helical" evidence="6">
    <location>
        <begin position="147"/>
        <end position="168"/>
    </location>
</feature>
<feature type="domain" description="Type II secretion system protein GspF" evidence="7">
    <location>
        <begin position="41"/>
        <end position="166"/>
    </location>
</feature>
<evidence type="ECO:0000256" key="6">
    <source>
        <dbReference type="SAM" id="Phobius"/>
    </source>
</evidence>
<protein>
    <submittedName>
        <fullName evidence="8">Unannotated protein</fullName>
    </submittedName>
</protein>
<dbReference type="Pfam" id="PF00482">
    <property type="entry name" value="T2SSF"/>
    <property type="match status" value="1"/>
</dbReference>
<evidence type="ECO:0000256" key="3">
    <source>
        <dbReference type="ARBA" id="ARBA00022692"/>
    </source>
</evidence>